<comment type="pathway">
    <text evidence="1">Carbohydrate metabolism.</text>
</comment>
<dbReference type="Pfam" id="PF08013">
    <property type="entry name" value="GatZ_KbaZ-like"/>
    <property type="match status" value="1"/>
</dbReference>
<reference evidence="3 4" key="1">
    <citation type="submission" date="2017-05" db="EMBL/GenBank/DDBJ databases">
        <title>Genome Sequence of Loktanella vestfoldensis Strain SMR4r Isolated from a Culture of the Diatom Skeletonema marinoi.</title>
        <authorList>
            <person name="Topel M."/>
            <person name="Pinder M.I.M."/>
            <person name="Johansson O.N."/>
            <person name="Kourtchenko O."/>
            <person name="Godhe A."/>
            <person name="Clarke A.K."/>
        </authorList>
    </citation>
    <scope>NUCLEOTIDE SEQUENCE [LARGE SCALE GENOMIC DNA]</scope>
    <source>
        <strain evidence="3 4">SMR4r</strain>
    </source>
</reference>
<dbReference type="KEGG" id="lvs:LOKVESSMR4R_03182"/>
<gene>
    <name evidence="3" type="primary">kbaZ</name>
    <name evidence="3" type="ORF">LOKVESSMR4R_03182</name>
</gene>
<dbReference type="OrthoDB" id="1672942at2"/>
<name>A0A1Y0EFQ3_9RHOB</name>
<sequence>MTEVLRNIIRRNRNGERVAIVSVCSAHPDVLRASLAMAERLDRHIVIEATSNQVNQYGGYTGMVPADYIGFINTIADEAGVTRERIVFGGDHLGPQAWRALDGASAMAKAEAMIRDYVTAGFGKIHLDCSEGCAGEAPQLGDGLTAERSAQLAQICCETGDDLLFVVGTEVPPPGGARVDEDNDTPPTSPSAARDTLAAHDAAFGNMSDLIGGLVAQPGVEFSSTTVHPLPMERDPHLREALVNHPHVCLEAHSTDYQNPAVYPRLADLGFAFQKVGPALTFAYREALYALDRLRPSKGALQATMEAVMLANPSMWQGHYSGDEAALSAQRHFGLSDRIRYYWPTAKAQTAVRGLLTELDTSIPDTRLLTVFDQSILDRAEGLQGAQAQRLIHAQIECALAPYFFEKTA</sequence>
<dbReference type="Gene3D" id="1.10.400.20">
    <property type="entry name" value="putative tagatose 6-phosphate kinase domain like"/>
    <property type="match status" value="1"/>
</dbReference>
<dbReference type="EMBL" id="CP021431">
    <property type="protein sequence ID" value="ARU02463.1"/>
    <property type="molecule type" value="Genomic_DNA"/>
</dbReference>
<feature type="region of interest" description="Disordered" evidence="2">
    <location>
        <begin position="172"/>
        <end position="193"/>
    </location>
</feature>
<dbReference type="InterPro" id="IPR050303">
    <property type="entry name" value="GatZ_KbaZ_carbometab"/>
</dbReference>
<dbReference type="InterPro" id="IPR012062">
    <property type="entry name" value="GatZ/KbaZ-like"/>
</dbReference>
<dbReference type="Gene3D" id="3.20.20.70">
    <property type="entry name" value="Aldolase class I"/>
    <property type="match status" value="1"/>
</dbReference>
<evidence type="ECO:0000313" key="3">
    <source>
        <dbReference type="EMBL" id="ARU02463.1"/>
    </source>
</evidence>
<protein>
    <submittedName>
        <fullName evidence="3">D-tagatose-1,6-bisphosphate aldolase subunit KbaZ</fullName>
    </submittedName>
</protein>
<dbReference type="Proteomes" id="UP000195273">
    <property type="component" value="Chromosome"/>
</dbReference>
<dbReference type="AlphaFoldDB" id="A0A1Y0EFQ3"/>
<dbReference type="RefSeq" id="WP_087210485.1">
    <property type="nucleotide sequence ID" value="NZ_CP021431.1"/>
</dbReference>
<dbReference type="PIRSF" id="PIRSF009264">
    <property type="entry name" value="TagBP_ald_AgaZ"/>
    <property type="match status" value="1"/>
</dbReference>
<proteinExistence type="predicted"/>
<dbReference type="PANTHER" id="PTHR32502">
    <property type="entry name" value="N-ACETYLGALACTOSAMINE PERMEASE II COMPONENT-RELATED"/>
    <property type="match status" value="1"/>
</dbReference>
<accession>A0A1Y0EFQ3</accession>
<dbReference type="GO" id="GO:0005975">
    <property type="term" value="P:carbohydrate metabolic process"/>
    <property type="evidence" value="ECO:0007669"/>
    <property type="project" value="InterPro"/>
</dbReference>
<evidence type="ECO:0000256" key="2">
    <source>
        <dbReference type="SAM" id="MobiDB-lite"/>
    </source>
</evidence>
<dbReference type="GO" id="GO:0005886">
    <property type="term" value="C:plasma membrane"/>
    <property type="evidence" value="ECO:0007669"/>
    <property type="project" value="TreeGrafter"/>
</dbReference>
<dbReference type="PANTHER" id="PTHR32502:SF2">
    <property type="entry name" value="D-TAGATOSE-1,6-BISPHOSPHATE ALDOLASE SUBUNIT KBAZ"/>
    <property type="match status" value="1"/>
</dbReference>
<dbReference type="InterPro" id="IPR013785">
    <property type="entry name" value="Aldolase_TIM"/>
</dbReference>
<dbReference type="GO" id="GO:0009401">
    <property type="term" value="P:phosphoenolpyruvate-dependent sugar phosphotransferase system"/>
    <property type="evidence" value="ECO:0007669"/>
    <property type="project" value="TreeGrafter"/>
</dbReference>
<evidence type="ECO:0000313" key="4">
    <source>
        <dbReference type="Proteomes" id="UP000195273"/>
    </source>
</evidence>
<keyword evidence="4" id="KW-1185">Reference proteome</keyword>
<dbReference type="SUPFAM" id="SSF51569">
    <property type="entry name" value="Aldolase"/>
    <property type="match status" value="1"/>
</dbReference>
<organism evidence="3 4">
    <name type="scientific">Yoonia vestfoldensis</name>
    <dbReference type="NCBI Taxonomy" id="245188"/>
    <lineage>
        <taxon>Bacteria</taxon>
        <taxon>Pseudomonadati</taxon>
        <taxon>Pseudomonadota</taxon>
        <taxon>Alphaproteobacteria</taxon>
        <taxon>Rhodobacterales</taxon>
        <taxon>Paracoccaceae</taxon>
        <taxon>Yoonia</taxon>
    </lineage>
</organism>
<evidence type="ECO:0000256" key="1">
    <source>
        <dbReference type="ARBA" id="ARBA00005007"/>
    </source>
</evidence>